<feature type="domain" description="UbiC transcription regulator-associated" evidence="1">
    <location>
        <begin position="39"/>
        <end position="96"/>
    </location>
</feature>
<name>A0A6J5JAH2_9BURK</name>
<dbReference type="InterPro" id="IPR028978">
    <property type="entry name" value="Chorismate_lyase_/UTRA_dom_sf"/>
</dbReference>
<sequence length="109" mass="11986">MRPGGMAMVGERHMGGRFAGRDRLEVMRIFDGLLPRSSDITDADMSVTAVGSPMEVAAHLRIALHSPLLVLRHPSRMSDGRACESTVFHIRPERFDLVVRSGVEAKFVG</sequence>
<proteinExistence type="predicted"/>
<dbReference type="InterPro" id="IPR011663">
    <property type="entry name" value="UTRA"/>
</dbReference>
<evidence type="ECO:0000313" key="3">
    <source>
        <dbReference type="Proteomes" id="UP000494322"/>
    </source>
</evidence>
<dbReference type="EMBL" id="CABWIK020000017">
    <property type="protein sequence ID" value="CAB3968471.1"/>
    <property type="molecule type" value="Genomic_DNA"/>
</dbReference>
<protein>
    <recommendedName>
        <fullName evidence="1">UbiC transcription regulator-associated domain-containing protein</fullName>
    </recommendedName>
</protein>
<dbReference type="Proteomes" id="UP000494322">
    <property type="component" value="Unassembled WGS sequence"/>
</dbReference>
<organism evidence="2 3">
    <name type="scientific">Burkholderia cenocepacia</name>
    <dbReference type="NCBI Taxonomy" id="95486"/>
    <lineage>
        <taxon>Bacteria</taxon>
        <taxon>Pseudomonadati</taxon>
        <taxon>Pseudomonadota</taxon>
        <taxon>Betaproteobacteria</taxon>
        <taxon>Burkholderiales</taxon>
        <taxon>Burkholderiaceae</taxon>
        <taxon>Burkholderia</taxon>
        <taxon>Burkholderia cepacia complex</taxon>
    </lineage>
</organism>
<dbReference type="GO" id="GO:0003677">
    <property type="term" value="F:DNA binding"/>
    <property type="evidence" value="ECO:0007669"/>
    <property type="project" value="InterPro"/>
</dbReference>
<dbReference type="AlphaFoldDB" id="A0A6J5JAH2"/>
<gene>
    <name evidence="2" type="ORF">BCO9919_03286</name>
</gene>
<evidence type="ECO:0000259" key="1">
    <source>
        <dbReference type="Pfam" id="PF07702"/>
    </source>
</evidence>
<accession>A0A6J5JAH2</accession>
<dbReference type="Pfam" id="PF07702">
    <property type="entry name" value="UTRA"/>
    <property type="match status" value="1"/>
</dbReference>
<dbReference type="Gene3D" id="3.40.1410.10">
    <property type="entry name" value="Chorismate lyase-like"/>
    <property type="match status" value="1"/>
</dbReference>
<dbReference type="GO" id="GO:0006355">
    <property type="term" value="P:regulation of DNA-templated transcription"/>
    <property type="evidence" value="ECO:0007669"/>
    <property type="project" value="InterPro"/>
</dbReference>
<evidence type="ECO:0000313" key="2">
    <source>
        <dbReference type="EMBL" id="CAB3968471.1"/>
    </source>
</evidence>
<dbReference type="SUPFAM" id="SSF64288">
    <property type="entry name" value="Chorismate lyase-like"/>
    <property type="match status" value="1"/>
</dbReference>
<reference evidence="2 3" key="1">
    <citation type="submission" date="2020-04" db="EMBL/GenBank/DDBJ databases">
        <authorList>
            <person name="Depoorter E."/>
        </authorList>
    </citation>
    <scope>NUCLEOTIDE SEQUENCE [LARGE SCALE GENOMIC DNA]</scope>
    <source>
        <strain evidence="2 3">BCC0132</strain>
    </source>
</reference>